<dbReference type="InterPro" id="IPR001296">
    <property type="entry name" value="Glyco_trans_1"/>
</dbReference>
<reference evidence="2 3" key="1">
    <citation type="submission" date="2020-10" db="EMBL/GenBank/DDBJ databases">
        <authorList>
            <person name="Castelo-Branco R."/>
            <person name="Eusebio N."/>
            <person name="Adriana R."/>
            <person name="Vieira A."/>
            <person name="Brugerolle De Fraissinette N."/>
            <person name="Rezende De Castro R."/>
            <person name="Schneider M.P."/>
            <person name="Vasconcelos V."/>
            <person name="Leao P.N."/>
        </authorList>
    </citation>
    <scope>NUCLEOTIDE SEQUENCE [LARGE SCALE GENOMIC DNA]</scope>
    <source>
        <strain evidence="2 3">LEGE 06226</strain>
    </source>
</reference>
<gene>
    <name evidence="2" type="ORF">IQ236_21925</name>
</gene>
<evidence type="ECO:0000259" key="1">
    <source>
        <dbReference type="Pfam" id="PF00534"/>
    </source>
</evidence>
<name>A0ABR9UHC1_9CYAN</name>
<organism evidence="2 3">
    <name type="scientific">Planktothrix mougeotii LEGE 06226</name>
    <dbReference type="NCBI Taxonomy" id="1828728"/>
    <lineage>
        <taxon>Bacteria</taxon>
        <taxon>Bacillati</taxon>
        <taxon>Cyanobacteriota</taxon>
        <taxon>Cyanophyceae</taxon>
        <taxon>Oscillatoriophycideae</taxon>
        <taxon>Oscillatoriales</taxon>
        <taxon>Microcoleaceae</taxon>
        <taxon>Planktothrix</taxon>
    </lineage>
</organism>
<sequence length="406" mass="46637">MNPCQLILLPALKAKKVSDNQLIITQKFIDGVLEYQKYWPGSIKVLLEEENILTNNLDNIVVNINLLPFKIEVVNLDFLGERQELHENSVFVISASYRHNQISKVCKSHNIPCLYITEYSLKTRLQITNSTTQNPLLRLRRYGWQISQEFKQRQAISIANGVQCNGIPTYEAYQNINPHPFLYFDTRITEEMTISSADLKARTSQCLERKPLRLLFSGRLIKMKGADHLISVAEHLKALGVKFEMFICGDGELKETMQQQIQQKGLSEFIKMPGILEFKNELVPFVQKNIDLFICCHRQGDPSCTYLETMSCGVPIVGYDNEAFVGVVNYSQAGWFVKMNRPDLLAQKIAQLNENRELIVAESYKSIEFAKQHTFDKTFKQRIAHIQEIANYKEDVVSTGNYARVQ</sequence>
<keyword evidence="3" id="KW-1185">Reference proteome</keyword>
<dbReference type="EMBL" id="JADEWU010000071">
    <property type="protein sequence ID" value="MBE9145853.1"/>
    <property type="molecule type" value="Genomic_DNA"/>
</dbReference>
<protein>
    <submittedName>
        <fullName evidence="2">Glycosyltransferase family 4 protein</fullName>
    </submittedName>
</protein>
<dbReference type="InterPro" id="IPR050194">
    <property type="entry name" value="Glycosyltransferase_grp1"/>
</dbReference>
<evidence type="ECO:0000313" key="2">
    <source>
        <dbReference type="EMBL" id="MBE9145853.1"/>
    </source>
</evidence>
<dbReference type="SUPFAM" id="SSF53756">
    <property type="entry name" value="UDP-Glycosyltransferase/glycogen phosphorylase"/>
    <property type="match status" value="1"/>
</dbReference>
<accession>A0ABR9UHC1</accession>
<proteinExistence type="predicted"/>
<dbReference type="Gene3D" id="3.40.50.2000">
    <property type="entry name" value="Glycogen Phosphorylase B"/>
    <property type="match status" value="1"/>
</dbReference>
<dbReference type="Proteomes" id="UP000640725">
    <property type="component" value="Unassembled WGS sequence"/>
</dbReference>
<dbReference type="Pfam" id="PF00534">
    <property type="entry name" value="Glycos_transf_1"/>
    <property type="match status" value="1"/>
</dbReference>
<comment type="caution">
    <text evidence="2">The sequence shown here is derived from an EMBL/GenBank/DDBJ whole genome shotgun (WGS) entry which is preliminary data.</text>
</comment>
<dbReference type="PANTHER" id="PTHR45947:SF3">
    <property type="entry name" value="SULFOQUINOVOSYL TRANSFERASE SQD2"/>
    <property type="match status" value="1"/>
</dbReference>
<evidence type="ECO:0000313" key="3">
    <source>
        <dbReference type="Proteomes" id="UP000640725"/>
    </source>
</evidence>
<dbReference type="RefSeq" id="WP_193871250.1">
    <property type="nucleotide sequence ID" value="NZ_JADEWU010000071.1"/>
</dbReference>
<dbReference type="PANTHER" id="PTHR45947">
    <property type="entry name" value="SULFOQUINOVOSYL TRANSFERASE SQD2"/>
    <property type="match status" value="1"/>
</dbReference>
<feature type="domain" description="Glycosyl transferase family 1" evidence="1">
    <location>
        <begin position="209"/>
        <end position="358"/>
    </location>
</feature>
<dbReference type="CDD" id="cd03801">
    <property type="entry name" value="GT4_PimA-like"/>
    <property type="match status" value="1"/>
</dbReference>